<keyword evidence="1" id="KW-0472">Membrane</keyword>
<evidence type="ECO:0000256" key="1">
    <source>
        <dbReference type="SAM" id="Phobius"/>
    </source>
</evidence>
<proteinExistence type="predicted"/>
<dbReference type="OrthoDB" id="10252058at2759"/>
<dbReference type="VEuPathDB" id="GiardiaDB:GMRT_13483"/>
<name>A0A4Z1SQ84_GIAMU</name>
<keyword evidence="1" id="KW-1133">Transmembrane helix</keyword>
<accession>A0A4Z1SQ84</accession>
<keyword evidence="3" id="KW-1185">Reference proteome</keyword>
<reference evidence="2 3" key="1">
    <citation type="submission" date="2019-05" db="EMBL/GenBank/DDBJ databases">
        <title>The compact genome of Giardia muris reveals important steps in the evolution of intestinal protozoan parasites.</title>
        <authorList>
            <person name="Xu F."/>
            <person name="Jimenez-Gonzalez A."/>
            <person name="Einarsson E."/>
            <person name="Astvaldsson A."/>
            <person name="Peirasmaki D."/>
            <person name="Eckmann L."/>
            <person name="Andersson J.O."/>
            <person name="Svard S.G."/>
            <person name="Jerlstrom-Hultqvist J."/>
        </authorList>
    </citation>
    <scope>NUCLEOTIDE SEQUENCE [LARGE SCALE GENOMIC DNA]</scope>
    <source>
        <strain evidence="2 3">Roberts-Thomson</strain>
    </source>
</reference>
<comment type="caution">
    <text evidence="2">The sequence shown here is derived from an EMBL/GenBank/DDBJ whole genome shotgun (WGS) entry which is preliminary data.</text>
</comment>
<organism evidence="2 3">
    <name type="scientific">Giardia muris</name>
    <dbReference type="NCBI Taxonomy" id="5742"/>
    <lineage>
        <taxon>Eukaryota</taxon>
        <taxon>Metamonada</taxon>
        <taxon>Diplomonadida</taxon>
        <taxon>Hexamitidae</taxon>
        <taxon>Giardiinae</taxon>
        <taxon>Giardia</taxon>
    </lineage>
</organism>
<evidence type="ECO:0000313" key="2">
    <source>
        <dbReference type="EMBL" id="TNJ28004.1"/>
    </source>
</evidence>
<gene>
    <name evidence="2" type="ORF">GMRT_13483</name>
</gene>
<dbReference type="EMBL" id="VDLU01000003">
    <property type="protein sequence ID" value="TNJ28004.1"/>
    <property type="molecule type" value="Genomic_DNA"/>
</dbReference>
<sequence length="446" mass="49098">MYSEYQNDPHDLLRPFLRVIIQVLARLPEGSGLEALTGTEEAIHKMWLQTITSALSFPTQPVDLRDLCAHIYPDCAGGLAAATPMLQHLERYLLSMPVSLRNRLFRYALVCNSCNHEHDGCYVPLLGESTEVYFVESAKRFCCSNCQGTTLTIRELPLLLLYYNECGCALQGIPPKYVELGPNYGLLSVITTSLRSNSGLLNVTQWAVNEESHGPTDVLAQFYPQGKGMKRVPRKAALDFLSNPLSLKTGNVAFIFYVNLDRLEGISKTKYTAVLSSLQSNRFFEVQKTATLYGETSDSHNVSSHSVFSRSLEGTPGYLQERSCESIQSGRSLSAFPPKGGTRGQSLPPSATTALGFETITFEDLTRKVLALERTLNSYQIQQQKAQSTLQYAQKPSGKAGKVINLKCIEVELWLFITLCVMGGVLLLSFILACVGISLPSATAPA</sequence>
<evidence type="ECO:0000313" key="3">
    <source>
        <dbReference type="Proteomes" id="UP000315496"/>
    </source>
</evidence>
<keyword evidence="1" id="KW-0812">Transmembrane</keyword>
<feature type="transmembrane region" description="Helical" evidence="1">
    <location>
        <begin position="413"/>
        <end position="439"/>
    </location>
</feature>
<protein>
    <submittedName>
        <fullName evidence="2">Uncharacterized protein</fullName>
    </submittedName>
</protein>
<dbReference type="AlphaFoldDB" id="A0A4Z1SQ84"/>
<dbReference type="Proteomes" id="UP000315496">
    <property type="component" value="Chromosome 3"/>
</dbReference>